<dbReference type="PROSITE" id="PS00934">
    <property type="entry name" value="GLYOXALASE_I_1"/>
    <property type="match status" value="1"/>
</dbReference>
<accession>A0ABV4SUB0</accession>
<proteinExistence type="predicted"/>
<name>A0ABV4SUB0_9ACTN</name>
<keyword evidence="4" id="KW-1185">Reference proteome</keyword>
<sequence>MTATAMLSHVGICVSDVDRSRRFYCELFGFEETYSRKVSGVEFARLMQRPSLDVQVTVLTLGPQKIELVHHFSPAPVVEPVRSTNTVGFTHAAIYVSDVKATAERVEGLGGSVLWDTYMRVDVQGEIREYMYIMDPDQVRIELIRGELLG</sequence>
<dbReference type="SUPFAM" id="SSF54593">
    <property type="entry name" value="Glyoxalase/Bleomycin resistance protein/Dihydroxybiphenyl dioxygenase"/>
    <property type="match status" value="1"/>
</dbReference>
<dbReference type="InterPro" id="IPR004360">
    <property type="entry name" value="Glyas_Fos-R_dOase_dom"/>
</dbReference>
<dbReference type="RefSeq" id="WP_372566094.1">
    <property type="nucleotide sequence ID" value="NZ_JBGOSP010000032.1"/>
</dbReference>
<gene>
    <name evidence="3" type="ORF">ACEG43_38590</name>
</gene>
<dbReference type="Pfam" id="PF00903">
    <property type="entry name" value="Glyoxalase"/>
    <property type="match status" value="1"/>
</dbReference>
<protein>
    <submittedName>
        <fullName evidence="3">VOC family protein</fullName>
    </submittedName>
</protein>
<dbReference type="PANTHER" id="PTHR43048">
    <property type="entry name" value="METHYLMALONYL-COA EPIMERASE"/>
    <property type="match status" value="1"/>
</dbReference>
<evidence type="ECO:0000259" key="2">
    <source>
        <dbReference type="PROSITE" id="PS51819"/>
    </source>
</evidence>
<dbReference type="Gene3D" id="3.10.180.10">
    <property type="entry name" value="2,3-Dihydroxybiphenyl 1,2-Dioxygenase, domain 1"/>
    <property type="match status" value="1"/>
</dbReference>
<feature type="domain" description="VOC" evidence="2">
    <location>
        <begin position="6"/>
        <end position="146"/>
    </location>
</feature>
<reference evidence="3 4" key="1">
    <citation type="submission" date="2024-08" db="EMBL/GenBank/DDBJ databases">
        <title>Genome sequence of Streptomyces aureus CACIA-1.46HGO.</title>
        <authorList>
            <person name="Evangelista-Martinez Z."/>
        </authorList>
    </citation>
    <scope>NUCLEOTIDE SEQUENCE [LARGE SCALE GENOMIC DNA]</scope>
    <source>
        <strain evidence="3 4">CACIA-1.46HGO</strain>
    </source>
</reference>
<dbReference type="PROSITE" id="PS51819">
    <property type="entry name" value="VOC"/>
    <property type="match status" value="1"/>
</dbReference>
<dbReference type="PANTHER" id="PTHR43048:SF3">
    <property type="entry name" value="METHYLMALONYL-COA EPIMERASE, MITOCHONDRIAL"/>
    <property type="match status" value="1"/>
</dbReference>
<evidence type="ECO:0000256" key="1">
    <source>
        <dbReference type="ARBA" id="ARBA00022723"/>
    </source>
</evidence>
<dbReference type="EMBL" id="JBGOSP010000032">
    <property type="protein sequence ID" value="MFA3842037.1"/>
    <property type="molecule type" value="Genomic_DNA"/>
</dbReference>
<dbReference type="Proteomes" id="UP001571476">
    <property type="component" value="Unassembled WGS sequence"/>
</dbReference>
<dbReference type="InterPro" id="IPR029068">
    <property type="entry name" value="Glyas_Bleomycin-R_OHBP_Dase"/>
</dbReference>
<dbReference type="InterPro" id="IPR037523">
    <property type="entry name" value="VOC_core"/>
</dbReference>
<dbReference type="InterPro" id="IPR051785">
    <property type="entry name" value="MMCE/EMCE_epimerase"/>
</dbReference>
<evidence type="ECO:0000313" key="3">
    <source>
        <dbReference type="EMBL" id="MFA3842037.1"/>
    </source>
</evidence>
<comment type="caution">
    <text evidence="3">The sequence shown here is derived from an EMBL/GenBank/DDBJ whole genome shotgun (WGS) entry which is preliminary data.</text>
</comment>
<dbReference type="InterPro" id="IPR018146">
    <property type="entry name" value="Glyoxalase_1_CS"/>
</dbReference>
<keyword evidence="1" id="KW-0479">Metal-binding</keyword>
<organism evidence="3 4">
    <name type="scientific">Streptomyces aureus</name>
    <dbReference type="NCBI Taxonomy" id="193461"/>
    <lineage>
        <taxon>Bacteria</taxon>
        <taxon>Bacillati</taxon>
        <taxon>Actinomycetota</taxon>
        <taxon>Actinomycetes</taxon>
        <taxon>Kitasatosporales</taxon>
        <taxon>Streptomycetaceae</taxon>
        <taxon>Streptomyces</taxon>
    </lineage>
</organism>
<evidence type="ECO:0000313" key="4">
    <source>
        <dbReference type="Proteomes" id="UP001571476"/>
    </source>
</evidence>